<keyword evidence="2" id="KW-0548">Nucleotidyltransferase</keyword>
<evidence type="ECO:0000256" key="3">
    <source>
        <dbReference type="ARBA" id="ARBA00022741"/>
    </source>
</evidence>
<sequence length="381" mass="44636">MQEKILYVMEKEYQPAIWQLPDDFDSEEAFHRAVRRLNMSSSPGYPYLTEAPTNGQWLEFDGVECSIIKLKRLWYDVQQVKDGKFEQILRTFVKSEPHKSEKADAGRWRLIMATPLCVQIWWHMLFDYMNDLEIEKAYEIPSQQGIQMVNGGWKLYRQSWLERGLNVGLDKRAWDWTAPEWGIYLELEFRRRMGRGSRMVEWFFFAQQAYDAMFKYPLILLSNGWLFRQTVPGVVKSGGVNTTSTNSHLQVIVHIPACLLQRVSYYPLPVCCGDDTLQQKEQTLDLDAYRRFGVVIKTATEGLEFVGHDFQEQGPVPLYLSKHLKRVGYVSDALLPQYLDSMARLYCHSPLFSFWERLANDLGLQLPLSRNGYLYWYDVGE</sequence>
<proteinExistence type="predicted"/>
<dbReference type="EMBL" id="MW239506">
    <property type="protein sequence ID" value="UGO57565.1"/>
    <property type="molecule type" value="Genomic_RNA"/>
</dbReference>
<evidence type="ECO:0000256" key="5">
    <source>
        <dbReference type="ARBA" id="ARBA00048744"/>
    </source>
</evidence>
<name>A0A8K1WRU6_9VIRU</name>
<keyword evidence="1" id="KW-0808">Transferase</keyword>
<dbReference type="InterPro" id="IPR001205">
    <property type="entry name" value="RNA-dir_pol_C"/>
</dbReference>
<comment type="catalytic activity">
    <reaction evidence="5">
        <text>RNA(n) + a ribonucleoside 5'-triphosphate = RNA(n+1) + diphosphate</text>
        <dbReference type="Rhea" id="RHEA:21248"/>
        <dbReference type="Rhea" id="RHEA-COMP:14527"/>
        <dbReference type="Rhea" id="RHEA-COMP:17342"/>
        <dbReference type="ChEBI" id="CHEBI:33019"/>
        <dbReference type="ChEBI" id="CHEBI:61557"/>
        <dbReference type="ChEBI" id="CHEBI:140395"/>
        <dbReference type="EC" id="2.7.7.48"/>
    </reaction>
</comment>
<dbReference type="Pfam" id="PF00680">
    <property type="entry name" value="RdRP_1"/>
    <property type="match status" value="1"/>
</dbReference>
<reference evidence="7" key="1">
    <citation type="submission" date="2020-11" db="EMBL/GenBank/DDBJ databases">
        <title>RNA virus dark matter in the feces of wild birds.</title>
        <authorList>
            <person name="Lu X."/>
            <person name="Yang X.S."/>
            <person name="Zhang W."/>
        </authorList>
    </citation>
    <scope>NUCLEOTIDE SEQUENCE</scope>
    <source>
        <strain evidence="7">SiberianRubythroat51con9</strain>
    </source>
</reference>
<dbReference type="SUPFAM" id="SSF56672">
    <property type="entry name" value="DNA/RNA polymerases"/>
    <property type="match status" value="1"/>
</dbReference>
<dbReference type="InterPro" id="IPR043502">
    <property type="entry name" value="DNA/RNA_pol_sf"/>
</dbReference>
<feature type="domain" description="RNA-directed RNA polymerase C-terminal" evidence="6">
    <location>
        <begin position="29"/>
        <end position="250"/>
    </location>
</feature>
<protein>
    <recommendedName>
        <fullName evidence="6">RNA-directed RNA polymerase C-terminal domain-containing protein</fullName>
    </recommendedName>
</protein>
<dbReference type="GO" id="GO:0003723">
    <property type="term" value="F:RNA binding"/>
    <property type="evidence" value="ECO:0007669"/>
    <property type="project" value="InterPro"/>
</dbReference>
<dbReference type="InterPro" id="IPR001795">
    <property type="entry name" value="RNA-dir_pol_luteovirus"/>
</dbReference>
<evidence type="ECO:0000256" key="1">
    <source>
        <dbReference type="ARBA" id="ARBA00022679"/>
    </source>
</evidence>
<evidence type="ECO:0000256" key="4">
    <source>
        <dbReference type="ARBA" id="ARBA00022953"/>
    </source>
</evidence>
<dbReference type="GO" id="GO:0003968">
    <property type="term" value="F:RNA-directed RNA polymerase activity"/>
    <property type="evidence" value="ECO:0007669"/>
    <property type="project" value="UniProtKB-EC"/>
</dbReference>
<keyword evidence="4" id="KW-0693">Viral RNA replication</keyword>
<organism evidence="7">
    <name type="scientific">Riboviria sp</name>
    <dbReference type="NCBI Taxonomy" id="2585031"/>
    <lineage>
        <taxon>Viruses</taxon>
        <taxon>Riboviria</taxon>
    </lineage>
</organism>
<dbReference type="PRINTS" id="PR00914">
    <property type="entry name" value="LVIRUSRNAPOL"/>
</dbReference>
<keyword evidence="3" id="KW-0547">Nucleotide-binding</keyword>
<evidence type="ECO:0000256" key="2">
    <source>
        <dbReference type="ARBA" id="ARBA00022695"/>
    </source>
</evidence>
<dbReference type="GO" id="GO:0006351">
    <property type="term" value="P:DNA-templated transcription"/>
    <property type="evidence" value="ECO:0007669"/>
    <property type="project" value="InterPro"/>
</dbReference>
<accession>A0A8K1WRU6</accession>
<evidence type="ECO:0000313" key="7">
    <source>
        <dbReference type="EMBL" id="UGO57565.1"/>
    </source>
</evidence>
<dbReference type="GO" id="GO:0000166">
    <property type="term" value="F:nucleotide binding"/>
    <property type="evidence" value="ECO:0007669"/>
    <property type="project" value="UniProtKB-KW"/>
</dbReference>
<evidence type="ECO:0000259" key="6">
    <source>
        <dbReference type="Pfam" id="PF00680"/>
    </source>
</evidence>